<dbReference type="AlphaFoldDB" id="A0A7K8HEL8"/>
<evidence type="ECO:0000259" key="11">
    <source>
        <dbReference type="PROSITE" id="PS50027"/>
    </source>
</evidence>
<keyword evidence="8" id="KW-0325">Glycoprotein</keyword>
<feature type="disulfide bond" evidence="10">
    <location>
        <begin position="91"/>
        <end position="108"/>
    </location>
</feature>
<dbReference type="Proteomes" id="UP000557196">
    <property type="component" value="Unassembled WGS sequence"/>
</dbReference>
<keyword evidence="3" id="KW-0272">Extracellular matrix</keyword>
<dbReference type="PRINTS" id="PR00011">
    <property type="entry name" value="EGFLAMININ"/>
</dbReference>
<keyword evidence="4" id="KW-0732">Signal</keyword>
<dbReference type="SMART" id="SM00180">
    <property type="entry name" value="EGF_Lam"/>
    <property type="match status" value="3"/>
</dbReference>
<organism evidence="12 13">
    <name type="scientific">Aleadryas rufinucha</name>
    <name type="common">rufous-naped whistler</name>
    <dbReference type="NCBI Taxonomy" id="461220"/>
    <lineage>
        <taxon>Eukaryota</taxon>
        <taxon>Metazoa</taxon>
        <taxon>Chordata</taxon>
        <taxon>Craniata</taxon>
        <taxon>Vertebrata</taxon>
        <taxon>Euteleostomi</taxon>
        <taxon>Archelosauria</taxon>
        <taxon>Archosauria</taxon>
        <taxon>Dinosauria</taxon>
        <taxon>Saurischia</taxon>
        <taxon>Theropoda</taxon>
        <taxon>Coelurosauria</taxon>
        <taxon>Aves</taxon>
        <taxon>Neognathae</taxon>
        <taxon>Neoaves</taxon>
        <taxon>Telluraves</taxon>
        <taxon>Australaves</taxon>
        <taxon>Passeriformes</taxon>
        <taxon>Corvoidea</taxon>
        <taxon>Pachycephalidae</taxon>
        <taxon>Aleadryas</taxon>
    </lineage>
</organism>
<keyword evidence="6" id="KW-0084">Basement membrane</keyword>
<dbReference type="CDD" id="cd00055">
    <property type="entry name" value="EGF_Lam"/>
    <property type="match status" value="3"/>
</dbReference>
<dbReference type="SUPFAM" id="SSF57196">
    <property type="entry name" value="EGF/Laminin"/>
    <property type="match status" value="3"/>
</dbReference>
<evidence type="ECO:0000256" key="5">
    <source>
        <dbReference type="ARBA" id="ARBA00022737"/>
    </source>
</evidence>
<evidence type="ECO:0000256" key="3">
    <source>
        <dbReference type="ARBA" id="ARBA00022530"/>
    </source>
</evidence>
<feature type="non-terminal residue" evidence="12">
    <location>
        <position position="1"/>
    </location>
</feature>
<dbReference type="GO" id="GO:0005201">
    <property type="term" value="F:extracellular matrix structural constituent"/>
    <property type="evidence" value="ECO:0007669"/>
    <property type="project" value="TreeGrafter"/>
</dbReference>
<keyword evidence="2" id="KW-0964">Secreted</keyword>
<keyword evidence="9 10" id="KW-0424">Laminin EGF-like domain</keyword>
<dbReference type="GO" id="GO:0009888">
    <property type="term" value="P:tissue development"/>
    <property type="evidence" value="ECO:0007669"/>
    <property type="project" value="TreeGrafter"/>
</dbReference>
<dbReference type="Pfam" id="PF00053">
    <property type="entry name" value="EGF_laminin"/>
    <property type="match status" value="3"/>
</dbReference>
<evidence type="ECO:0000256" key="1">
    <source>
        <dbReference type="ARBA" id="ARBA00004302"/>
    </source>
</evidence>
<feature type="disulfide bond" evidence="10">
    <location>
        <begin position="110"/>
        <end position="119"/>
    </location>
</feature>
<dbReference type="Gene3D" id="2.10.25.10">
    <property type="entry name" value="Laminin"/>
    <property type="match status" value="3"/>
</dbReference>
<keyword evidence="5" id="KW-0677">Repeat</keyword>
<evidence type="ECO:0000256" key="9">
    <source>
        <dbReference type="ARBA" id="ARBA00023292"/>
    </source>
</evidence>
<evidence type="ECO:0000256" key="4">
    <source>
        <dbReference type="ARBA" id="ARBA00022729"/>
    </source>
</evidence>
<feature type="disulfide bond" evidence="10">
    <location>
        <begin position="61"/>
        <end position="70"/>
    </location>
</feature>
<name>A0A7K8HEL8_9CORV</name>
<feature type="disulfide bond" evidence="10">
    <location>
        <begin position="41"/>
        <end position="53"/>
    </location>
</feature>
<comment type="caution">
    <text evidence="10">Lacks conserved residue(s) required for the propagation of feature annotation.</text>
</comment>
<feature type="domain" description="Laminin EGF-like" evidence="11">
    <location>
        <begin position="1"/>
        <end position="40"/>
    </location>
</feature>
<dbReference type="GO" id="GO:0007411">
    <property type="term" value="P:axon guidance"/>
    <property type="evidence" value="ECO:0007669"/>
    <property type="project" value="TreeGrafter"/>
</dbReference>
<feature type="domain" description="Laminin EGF-like" evidence="11">
    <location>
        <begin position="41"/>
        <end position="85"/>
    </location>
</feature>
<evidence type="ECO:0000256" key="8">
    <source>
        <dbReference type="ARBA" id="ARBA00023180"/>
    </source>
</evidence>
<dbReference type="InterPro" id="IPR050440">
    <property type="entry name" value="Laminin/Netrin_ECM"/>
</dbReference>
<evidence type="ECO:0000313" key="12">
    <source>
        <dbReference type="EMBL" id="NXC54671.1"/>
    </source>
</evidence>
<sequence length="131" mass="13734">LGTQPEVCDFLGRCLCRSGVAGLQCDSCQPGHHSFPACQECSCDGVGSLGNTCGPGGQCLCHSNYAGLRCDQCAPGYYSYPNCLLTLPCDCHSAGATSPTCSPLGGQCVCRPNVIGRRCSRCRTGYYGFPF</sequence>
<gene>
    <name evidence="12" type="primary">Lama5_0</name>
    <name evidence="12" type="ORF">ALERUF_R15531</name>
</gene>
<dbReference type="GO" id="GO:0009887">
    <property type="term" value="P:animal organ morphogenesis"/>
    <property type="evidence" value="ECO:0007669"/>
    <property type="project" value="TreeGrafter"/>
</dbReference>
<reference evidence="12 13" key="1">
    <citation type="submission" date="2019-09" db="EMBL/GenBank/DDBJ databases">
        <title>Bird 10,000 Genomes (B10K) Project - Family phase.</title>
        <authorList>
            <person name="Zhang G."/>
        </authorList>
    </citation>
    <scope>NUCLEOTIDE SEQUENCE [LARGE SCALE GENOMIC DNA]</scope>
    <source>
        <strain evidence="12">B10K-DU-029-36</strain>
        <tissue evidence="12">Muscle</tissue>
    </source>
</reference>
<dbReference type="PANTHER" id="PTHR10574">
    <property type="entry name" value="NETRIN/LAMININ-RELATED"/>
    <property type="match status" value="1"/>
</dbReference>
<dbReference type="PANTHER" id="PTHR10574:SF406">
    <property type="entry name" value="LAMININ SUBUNIT ALPHA 5"/>
    <property type="match status" value="1"/>
</dbReference>
<keyword evidence="7 10" id="KW-1015">Disulfide bond</keyword>
<accession>A0A7K8HEL8</accession>
<keyword evidence="13" id="KW-1185">Reference proteome</keyword>
<feature type="domain" description="Laminin EGF-like" evidence="11">
    <location>
        <begin position="89"/>
        <end position="131"/>
    </location>
</feature>
<comment type="caution">
    <text evidence="12">The sequence shown here is derived from an EMBL/GenBank/DDBJ whole genome shotgun (WGS) entry which is preliminary data.</text>
</comment>
<feature type="disulfide bond" evidence="10">
    <location>
        <begin position="89"/>
        <end position="101"/>
    </location>
</feature>
<dbReference type="GO" id="GO:0005604">
    <property type="term" value="C:basement membrane"/>
    <property type="evidence" value="ECO:0007669"/>
    <property type="project" value="UniProtKB-SubCell"/>
</dbReference>
<dbReference type="InterPro" id="IPR002049">
    <property type="entry name" value="LE_dom"/>
</dbReference>
<feature type="disulfide bond" evidence="10">
    <location>
        <begin position="16"/>
        <end position="25"/>
    </location>
</feature>
<evidence type="ECO:0000256" key="2">
    <source>
        <dbReference type="ARBA" id="ARBA00022525"/>
    </source>
</evidence>
<dbReference type="FunFam" id="2.10.25.10:FF:000083">
    <property type="entry name" value="Laminin subunit alpha"/>
    <property type="match status" value="1"/>
</dbReference>
<evidence type="ECO:0000313" key="13">
    <source>
        <dbReference type="Proteomes" id="UP000557196"/>
    </source>
</evidence>
<dbReference type="PROSITE" id="PS50027">
    <property type="entry name" value="EGF_LAM_2"/>
    <property type="match status" value="3"/>
</dbReference>
<feature type="non-terminal residue" evidence="12">
    <location>
        <position position="131"/>
    </location>
</feature>
<evidence type="ECO:0000256" key="10">
    <source>
        <dbReference type="PROSITE-ProRule" id="PRU00460"/>
    </source>
</evidence>
<comment type="subcellular location">
    <subcellularLocation>
        <location evidence="1">Secreted</location>
        <location evidence="1">Extracellular space</location>
        <location evidence="1">Extracellular matrix</location>
        <location evidence="1">Basement membrane</location>
    </subcellularLocation>
</comment>
<proteinExistence type="predicted"/>
<evidence type="ECO:0000256" key="6">
    <source>
        <dbReference type="ARBA" id="ARBA00022869"/>
    </source>
</evidence>
<dbReference type="FunFam" id="2.10.25.10:FF:000034">
    <property type="entry name" value="Laminin subunit alpha 3"/>
    <property type="match status" value="2"/>
</dbReference>
<protein>
    <submittedName>
        <fullName evidence="12">LAMA5 protein</fullName>
    </submittedName>
</protein>
<dbReference type="EMBL" id="VZTH01004387">
    <property type="protein sequence ID" value="NXC54671.1"/>
    <property type="molecule type" value="Genomic_DNA"/>
</dbReference>
<evidence type="ECO:0000256" key="7">
    <source>
        <dbReference type="ARBA" id="ARBA00023157"/>
    </source>
</evidence>